<dbReference type="InterPro" id="IPR006076">
    <property type="entry name" value="FAD-dep_OxRdtase"/>
</dbReference>
<protein>
    <recommendedName>
        <fullName evidence="7">FAD dependent oxidoreductase domain-containing protein</fullName>
    </recommendedName>
</protein>
<evidence type="ECO:0000256" key="3">
    <source>
        <dbReference type="ARBA" id="ARBA00022630"/>
    </source>
</evidence>
<comment type="caution">
    <text evidence="8">The sequence shown here is derived from an EMBL/GenBank/DDBJ whole genome shotgun (WGS) entry which is preliminary data.</text>
</comment>
<reference evidence="8 9" key="1">
    <citation type="submission" date="2016-07" db="EMBL/GenBank/DDBJ databases">
        <title>Pervasive Adenine N6-methylation of Active Genes in Fungi.</title>
        <authorList>
            <consortium name="DOE Joint Genome Institute"/>
            <person name="Mondo S.J."/>
            <person name="Dannebaum R.O."/>
            <person name="Kuo R.C."/>
            <person name="Labutti K."/>
            <person name="Haridas S."/>
            <person name="Kuo A."/>
            <person name="Salamov A."/>
            <person name="Ahrendt S.R."/>
            <person name="Lipzen A."/>
            <person name="Sullivan W."/>
            <person name="Andreopoulos W.B."/>
            <person name="Clum A."/>
            <person name="Lindquist E."/>
            <person name="Daum C."/>
            <person name="Ramamoorthy G.K."/>
            <person name="Gryganskyi A."/>
            <person name="Culley D."/>
            <person name="Magnuson J.K."/>
            <person name="James T.Y."/>
            <person name="O'Malley M.A."/>
            <person name="Stajich J.E."/>
            <person name="Spatafora J.W."/>
            <person name="Visel A."/>
            <person name="Grigoriev I.V."/>
        </authorList>
    </citation>
    <scope>NUCLEOTIDE SEQUENCE [LARGE SCALE GENOMIC DNA]</scope>
    <source>
        <strain evidence="8 9">62-1032</strain>
    </source>
</reference>
<dbReference type="Gene3D" id="3.30.9.10">
    <property type="entry name" value="D-Amino Acid Oxidase, subunit A, domain 2"/>
    <property type="match status" value="1"/>
</dbReference>
<evidence type="ECO:0000313" key="9">
    <source>
        <dbReference type="Proteomes" id="UP000193467"/>
    </source>
</evidence>
<keyword evidence="5" id="KW-0560">Oxidoreductase</keyword>
<dbReference type="Proteomes" id="UP000193467">
    <property type="component" value="Unassembled WGS sequence"/>
</dbReference>
<dbReference type="PIRSF" id="PIRSF000189">
    <property type="entry name" value="D-aa_oxidase"/>
    <property type="match status" value="1"/>
</dbReference>
<dbReference type="Gene3D" id="3.40.50.720">
    <property type="entry name" value="NAD(P)-binding Rossmann-like Domain"/>
    <property type="match status" value="1"/>
</dbReference>
<name>A0A1Y2DHE1_9BASI</name>
<dbReference type="GO" id="GO:0071949">
    <property type="term" value="F:FAD binding"/>
    <property type="evidence" value="ECO:0007669"/>
    <property type="project" value="InterPro"/>
</dbReference>
<dbReference type="FunCoup" id="A0A1Y2DHE1">
    <property type="interactions" value="59"/>
</dbReference>
<dbReference type="STRING" id="106004.A0A1Y2DHE1"/>
<keyword evidence="3" id="KW-0285">Flavoprotein</keyword>
<evidence type="ECO:0000256" key="6">
    <source>
        <dbReference type="PIRSR" id="PIRSR000189-1"/>
    </source>
</evidence>
<organism evidence="8 9">
    <name type="scientific">Leucosporidium creatinivorum</name>
    <dbReference type="NCBI Taxonomy" id="106004"/>
    <lineage>
        <taxon>Eukaryota</taxon>
        <taxon>Fungi</taxon>
        <taxon>Dikarya</taxon>
        <taxon>Basidiomycota</taxon>
        <taxon>Pucciniomycotina</taxon>
        <taxon>Microbotryomycetes</taxon>
        <taxon>Leucosporidiales</taxon>
        <taxon>Leucosporidium</taxon>
    </lineage>
</organism>
<feature type="binding site" evidence="6">
    <location>
        <position position="188"/>
    </location>
    <ligand>
        <name>FAD</name>
        <dbReference type="ChEBI" id="CHEBI:57692"/>
    </ligand>
</feature>
<keyword evidence="4 6" id="KW-0274">FAD</keyword>
<evidence type="ECO:0000256" key="2">
    <source>
        <dbReference type="ARBA" id="ARBA00006730"/>
    </source>
</evidence>
<evidence type="ECO:0000256" key="5">
    <source>
        <dbReference type="ARBA" id="ARBA00023002"/>
    </source>
</evidence>
<evidence type="ECO:0000256" key="1">
    <source>
        <dbReference type="ARBA" id="ARBA00001974"/>
    </source>
</evidence>
<comment type="cofactor">
    <cofactor evidence="1 6">
        <name>FAD</name>
        <dbReference type="ChEBI" id="CHEBI:57692"/>
    </cofactor>
</comment>
<accession>A0A1Y2DHE1</accession>
<dbReference type="PANTHER" id="PTHR11530:SF11">
    <property type="entry name" value="D-ASPARTATE OXIDASE"/>
    <property type="match status" value="1"/>
</dbReference>
<evidence type="ECO:0000259" key="7">
    <source>
        <dbReference type="Pfam" id="PF01266"/>
    </source>
</evidence>
<feature type="binding site" evidence="6">
    <location>
        <position position="328"/>
    </location>
    <ligand>
        <name>D-dopa</name>
        <dbReference type="ChEBI" id="CHEBI:149689"/>
    </ligand>
</feature>
<keyword evidence="9" id="KW-1185">Reference proteome</keyword>
<feature type="domain" description="FAD dependent oxidoreductase" evidence="7">
    <location>
        <begin position="4"/>
        <end position="344"/>
    </location>
</feature>
<sequence>MPHIVVIGAGVVGLSTAIRLQEAGHKVTIVARDLPGDPKNIKYTSPWAGAHHVSVATGADMRLHEFDKETFGVMSEMIKADPSLPLIFAPQIEYREGPRPEGDTDQVSLLGRYHPDFRRLEPSELPEEIQHGAAFTCILIDTPHYLPYLLKRFKSKGGVTHRATVPDIASALSVSPELALADAIVHSTGLGARETVGDKDVFPTRGQLVIVRAPWIKGGKTRLGQGVYTYTIPRKSGDVVIGGSADANDWDPTPRPELTEKIKRLGLAMHPELLPPEKRAAGRIEDLDVVELAAGLRPTRKGGIRLESDEIAVGGRKIPVIHNYGHGGYGYQSSWGTARAAVQLVEGALAGAPVHSKL</sequence>
<dbReference type="GO" id="GO:0019478">
    <property type="term" value="P:D-amino acid catabolic process"/>
    <property type="evidence" value="ECO:0007669"/>
    <property type="project" value="TreeGrafter"/>
</dbReference>
<dbReference type="InterPro" id="IPR023209">
    <property type="entry name" value="DAO"/>
</dbReference>
<comment type="similarity">
    <text evidence="2">Belongs to the DAMOX/DASOX family.</text>
</comment>
<dbReference type="InterPro" id="IPR006181">
    <property type="entry name" value="D-amino_acid_oxidase_CS"/>
</dbReference>
<evidence type="ECO:0000256" key="4">
    <source>
        <dbReference type="ARBA" id="ARBA00022827"/>
    </source>
</evidence>
<gene>
    <name evidence="8" type="ORF">BCR35DRAFT_355363</name>
</gene>
<dbReference type="GO" id="GO:0003884">
    <property type="term" value="F:D-amino-acid oxidase activity"/>
    <property type="evidence" value="ECO:0007669"/>
    <property type="project" value="InterPro"/>
</dbReference>
<feature type="binding site" evidence="6">
    <location>
        <begin position="44"/>
        <end position="45"/>
    </location>
    <ligand>
        <name>FAD</name>
        <dbReference type="ChEBI" id="CHEBI:57692"/>
    </ligand>
</feature>
<dbReference type="PANTHER" id="PTHR11530">
    <property type="entry name" value="D-AMINO ACID OXIDASE"/>
    <property type="match status" value="1"/>
</dbReference>
<dbReference type="PROSITE" id="PS00677">
    <property type="entry name" value="DAO"/>
    <property type="match status" value="1"/>
</dbReference>
<dbReference type="GO" id="GO:0005737">
    <property type="term" value="C:cytoplasm"/>
    <property type="evidence" value="ECO:0007669"/>
    <property type="project" value="TreeGrafter"/>
</dbReference>
<evidence type="ECO:0000313" key="8">
    <source>
        <dbReference type="EMBL" id="ORY58669.1"/>
    </source>
</evidence>
<dbReference type="SUPFAM" id="SSF51971">
    <property type="entry name" value="Nucleotide-binding domain"/>
    <property type="match status" value="1"/>
</dbReference>
<dbReference type="Pfam" id="PF01266">
    <property type="entry name" value="DAO"/>
    <property type="match status" value="1"/>
</dbReference>
<dbReference type="AlphaFoldDB" id="A0A1Y2DHE1"/>
<feature type="binding site" evidence="6">
    <location>
        <position position="297"/>
    </location>
    <ligand>
        <name>D-dopa</name>
        <dbReference type="ChEBI" id="CHEBI:149689"/>
    </ligand>
</feature>
<dbReference type="InParanoid" id="A0A1Y2DHE1"/>
<dbReference type="SUPFAM" id="SSF54373">
    <property type="entry name" value="FAD-linked reductases, C-terminal domain"/>
    <property type="match status" value="1"/>
</dbReference>
<dbReference type="OrthoDB" id="2015447at2759"/>
<dbReference type="EMBL" id="MCGR01000078">
    <property type="protein sequence ID" value="ORY58669.1"/>
    <property type="molecule type" value="Genomic_DNA"/>
</dbReference>
<proteinExistence type="inferred from homology"/>